<dbReference type="AlphaFoldDB" id="A0A7V8FN56"/>
<name>A0A7V8FN56_9BURK</name>
<evidence type="ECO:0000313" key="2">
    <source>
        <dbReference type="Proteomes" id="UP000461670"/>
    </source>
</evidence>
<proteinExistence type="predicted"/>
<dbReference type="EMBL" id="WNDQ01000032">
    <property type="protein sequence ID" value="KAF1020671.1"/>
    <property type="molecule type" value="Genomic_DNA"/>
</dbReference>
<sequence length="39" mass="4217">MDETAPFAYREDGAARVQPALQALLQAAWRALPPVSPAH</sequence>
<gene>
    <name evidence="1" type="ORF">GAK30_02375</name>
</gene>
<evidence type="ECO:0000313" key="1">
    <source>
        <dbReference type="EMBL" id="KAF1020671.1"/>
    </source>
</evidence>
<comment type="caution">
    <text evidence="1">The sequence shown here is derived from an EMBL/GenBank/DDBJ whole genome shotgun (WGS) entry which is preliminary data.</text>
</comment>
<dbReference type="Proteomes" id="UP000461670">
    <property type="component" value="Unassembled WGS sequence"/>
</dbReference>
<accession>A0A7V8FN56</accession>
<reference evidence="2" key="1">
    <citation type="journal article" date="2020" name="MBio">
        <title>Horizontal gene transfer to a defensive symbiont with a reduced genome amongst a multipartite beetle microbiome.</title>
        <authorList>
            <person name="Waterworth S.C."/>
            <person name="Florez L.V."/>
            <person name="Rees E.R."/>
            <person name="Hertweck C."/>
            <person name="Kaltenpoth M."/>
            <person name="Kwan J.C."/>
        </authorList>
    </citation>
    <scope>NUCLEOTIDE SEQUENCE [LARGE SCALE GENOMIC DNA]</scope>
</reference>
<protein>
    <submittedName>
        <fullName evidence="1">Uncharacterized protein</fullName>
    </submittedName>
</protein>
<organism evidence="1 2">
    <name type="scientific">Paracidovorax wautersii</name>
    <dbReference type="NCBI Taxonomy" id="1177982"/>
    <lineage>
        <taxon>Bacteria</taxon>
        <taxon>Pseudomonadati</taxon>
        <taxon>Pseudomonadota</taxon>
        <taxon>Betaproteobacteria</taxon>
        <taxon>Burkholderiales</taxon>
        <taxon>Comamonadaceae</taxon>
        <taxon>Paracidovorax</taxon>
    </lineage>
</organism>